<proteinExistence type="predicted"/>
<dbReference type="InterPro" id="IPR044839">
    <property type="entry name" value="NDR1-like"/>
</dbReference>
<evidence type="ECO:0000313" key="7">
    <source>
        <dbReference type="EMBL" id="JAG87977.1"/>
    </source>
</evidence>
<dbReference type="AlphaFoldDB" id="A0A0C9S8T2"/>
<evidence type="ECO:0000256" key="5">
    <source>
        <dbReference type="SAM" id="Phobius"/>
    </source>
</evidence>
<sequence length="251" mass="27937">MAAAEHNKPATGYPAATAPGQPSYAMGPGPAYSGGYPQSYPQAYPAYPQPYPAANPYNGRFDRGNNFFFRRILAIVITLAVLAGIAILITWLVLRPHRPKFYVESATVTRMNLTGNSLDSKMEFNVSSRNPNKKIGIFYDAINAKALFDSQMIAFNRLEEFYQGHKNTTVLTCPLSSNSLLLEGSGSGDLSSDLSKKKVKMTIKLEAWIRFKVGGWTTRHYDMEVYCDVAIDEWNGTSGRLSQRRRCDVEI</sequence>
<reference evidence="8" key="1">
    <citation type="submission" date="2015-02" db="EMBL/GenBank/DDBJ databases">
        <title>A transcriptome of Wollemia nobilis - a relic of Gondwana.</title>
        <authorList>
            <person name="Chia J.Y."/>
            <person name="Leong Y.S."/>
            <person name="Abdul Karim S."/>
            <person name="Wan Azmi N."/>
            <person name="Hercus R."/>
            <person name="Croft L."/>
        </authorList>
    </citation>
    <scope>NUCLEOTIDE SEQUENCE</scope>
    <source>
        <strain evidence="8">MaeBrown</strain>
        <tissue evidence="8">Leaf</tissue>
    </source>
</reference>
<feature type="transmembrane region" description="Helical" evidence="5">
    <location>
        <begin position="72"/>
        <end position="94"/>
    </location>
</feature>
<evidence type="ECO:0000256" key="1">
    <source>
        <dbReference type="ARBA" id="ARBA00004167"/>
    </source>
</evidence>
<keyword evidence="3 5" id="KW-1133">Transmembrane helix</keyword>
<dbReference type="EMBL" id="GCHU01010464">
    <property type="protein sequence ID" value="JAG87977.1"/>
    <property type="molecule type" value="Transcribed_RNA"/>
</dbReference>
<feature type="domain" description="Late embryogenesis abundant protein LEA-2 subgroup" evidence="6">
    <location>
        <begin position="126"/>
        <end position="225"/>
    </location>
</feature>
<evidence type="ECO:0000259" key="6">
    <source>
        <dbReference type="Pfam" id="PF03168"/>
    </source>
</evidence>
<keyword evidence="4 5" id="KW-0472">Membrane</keyword>
<organism evidence="8">
    <name type="scientific">Wollemia nobilis</name>
    <dbReference type="NCBI Taxonomy" id="56998"/>
    <lineage>
        <taxon>Eukaryota</taxon>
        <taxon>Viridiplantae</taxon>
        <taxon>Streptophyta</taxon>
        <taxon>Embryophyta</taxon>
        <taxon>Tracheophyta</taxon>
        <taxon>Spermatophyta</taxon>
        <taxon>Pinopsida</taxon>
        <taxon>Pinidae</taxon>
        <taxon>Conifers II</taxon>
        <taxon>Araucariales</taxon>
        <taxon>Araucariaceae</taxon>
        <taxon>Wollemia</taxon>
    </lineage>
</organism>
<protein>
    <submittedName>
        <fullName evidence="8">TSA: Wollemia nobilis Ref_Wollemi_Transcript_10520_1368 transcribed RNA sequence</fullName>
    </submittedName>
    <submittedName>
        <fullName evidence="7">TSA: Wollemia nobilis Ref_Wollemi_Transcript_10521_1467 transcribed RNA sequence</fullName>
    </submittedName>
</protein>
<dbReference type="PANTHER" id="PTHR31234">
    <property type="entry name" value="LATE EMBRYOGENESIS ABUNDANT (LEA) HYDROXYPROLINE-RICH GLYCOPROTEIN FAMILY"/>
    <property type="match status" value="1"/>
</dbReference>
<dbReference type="EMBL" id="GCHU01010463">
    <property type="protein sequence ID" value="JAG87978.1"/>
    <property type="molecule type" value="Transcribed_RNA"/>
</dbReference>
<dbReference type="GO" id="GO:0098542">
    <property type="term" value="P:defense response to other organism"/>
    <property type="evidence" value="ECO:0007669"/>
    <property type="project" value="InterPro"/>
</dbReference>
<keyword evidence="2 5" id="KW-0812">Transmembrane</keyword>
<evidence type="ECO:0000256" key="3">
    <source>
        <dbReference type="ARBA" id="ARBA00022989"/>
    </source>
</evidence>
<comment type="subcellular location">
    <subcellularLocation>
        <location evidence="1">Membrane</location>
        <topology evidence="1">Single-pass membrane protein</topology>
    </subcellularLocation>
</comment>
<evidence type="ECO:0000256" key="2">
    <source>
        <dbReference type="ARBA" id="ARBA00022692"/>
    </source>
</evidence>
<dbReference type="PANTHER" id="PTHR31234:SF39">
    <property type="entry name" value="HARPIN-INDUCED PROTEIN 1 CONTAINING PROTEIN, EXPRESSED"/>
    <property type="match status" value="1"/>
</dbReference>
<dbReference type="Pfam" id="PF03168">
    <property type="entry name" value="LEA_2"/>
    <property type="match status" value="1"/>
</dbReference>
<evidence type="ECO:0000256" key="4">
    <source>
        <dbReference type="ARBA" id="ARBA00023136"/>
    </source>
</evidence>
<evidence type="ECO:0000313" key="8">
    <source>
        <dbReference type="EMBL" id="JAG87978.1"/>
    </source>
</evidence>
<dbReference type="InterPro" id="IPR004864">
    <property type="entry name" value="LEA_2"/>
</dbReference>
<name>A0A0C9S8T2_9CONI</name>
<accession>A0A0C9S8T2</accession>
<dbReference type="GO" id="GO:0005886">
    <property type="term" value="C:plasma membrane"/>
    <property type="evidence" value="ECO:0007669"/>
    <property type="project" value="TreeGrafter"/>
</dbReference>